<feature type="transmembrane region" description="Helical" evidence="1">
    <location>
        <begin position="96"/>
        <end position="119"/>
    </location>
</feature>
<dbReference type="Proteomes" id="UP000190890">
    <property type="component" value="Unassembled WGS sequence"/>
</dbReference>
<reference evidence="2 3" key="1">
    <citation type="submission" date="2016-05" db="EMBL/GenBank/DDBJ databases">
        <title>Microbial solvent formation.</title>
        <authorList>
            <person name="Poehlein A."/>
            <person name="Montoya Solano J.D."/>
            <person name="Flitsch S."/>
            <person name="Krabben P."/>
            <person name="Duerre P."/>
            <person name="Daniel R."/>
        </authorList>
    </citation>
    <scope>NUCLEOTIDE SEQUENCE [LARGE SCALE GENOMIC DNA]</scope>
    <source>
        <strain evidence="2 3">DSM 2619</strain>
    </source>
</reference>
<dbReference type="STRING" id="29367.CLPUN_09510"/>
<comment type="caution">
    <text evidence="2">The sequence shown here is derived from an EMBL/GenBank/DDBJ whole genome shotgun (WGS) entry which is preliminary data.</text>
</comment>
<evidence type="ECO:0000313" key="3">
    <source>
        <dbReference type="Proteomes" id="UP000190890"/>
    </source>
</evidence>
<sequence>MTDIQIKVLKSLCEDDKSAIELCKELSIEPSQNNEGGYYNALNECIRYHTSEISNKVEIYYGKDTPVDKSMYTINDSGREYIEEFMRKEKEKHRTYVIGITGIVVAAVAVVVSIIISYLK</sequence>
<name>A0A1S8TVF1_9CLOT</name>
<proteinExistence type="predicted"/>
<dbReference type="EMBL" id="LZZM01000053">
    <property type="protein sequence ID" value="OOM81767.1"/>
    <property type="molecule type" value="Genomic_DNA"/>
</dbReference>
<keyword evidence="3" id="KW-1185">Reference proteome</keyword>
<organism evidence="2 3">
    <name type="scientific">Clostridium puniceum</name>
    <dbReference type="NCBI Taxonomy" id="29367"/>
    <lineage>
        <taxon>Bacteria</taxon>
        <taxon>Bacillati</taxon>
        <taxon>Bacillota</taxon>
        <taxon>Clostridia</taxon>
        <taxon>Eubacteriales</taxon>
        <taxon>Clostridiaceae</taxon>
        <taxon>Clostridium</taxon>
    </lineage>
</organism>
<keyword evidence="1" id="KW-1133">Transmembrane helix</keyword>
<protein>
    <submittedName>
        <fullName evidence="2">Uncharacterized protein</fullName>
    </submittedName>
</protein>
<accession>A0A1S8TVF1</accession>
<dbReference type="AlphaFoldDB" id="A0A1S8TVF1"/>
<gene>
    <name evidence="2" type="ORF">CLPUN_09510</name>
</gene>
<evidence type="ECO:0000313" key="2">
    <source>
        <dbReference type="EMBL" id="OOM81767.1"/>
    </source>
</evidence>
<keyword evidence="1" id="KW-0472">Membrane</keyword>
<dbReference type="RefSeq" id="WP_077846209.1">
    <property type="nucleotide sequence ID" value="NZ_LZZM01000053.1"/>
</dbReference>
<keyword evidence="1" id="KW-0812">Transmembrane</keyword>
<evidence type="ECO:0000256" key="1">
    <source>
        <dbReference type="SAM" id="Phobius"/>
    </source>
</evidence>